<dbReference type="PANTHER" id="PTHR48079:SF9">
    <property type="entry name" value="PUTATIVE-RELATED"/>
    <property type="match status" value="1"/>
</dbReference>
<dbReference type="InterPro" id="IPR051783">
    <property type="entry name" value="NAD(P)-dependent_oxidoreduct"/>
</dbReference>
<evidence type="ECO:0008006" key="3">
    <source>
        <dbReference type="Google" id="ProtNLM"/>
    </source>
</evidence>
<evidence type="ECO:0000313" key="1">
    <source>
        <dbReference type="EMBL" id="KAF1973321.1"/>
    </source>
</evidence>
<accession>A0A6A5V7Z7</accession>
<evidence type="ECO:0000313" key="2">
    <source>
        <dbReference type="Proteomes" id="UP000800036"/>
    </source>
</evidence>
<dbReference type="PANTHER" id="PTHR48079">
    <property type="entry name" value="PROTEIN YEEZ"/>
    <property type="match status" value="1"/>
</dbReference>
<dbReference type="AlphaFoldDB" id="A0A6A5V7Z7"/>
<dbReference type="GO" id="GO:0004029">
    <property type="term" value="F:aldehyde dehydrogenase (NAD+) activity"/>
    <property type="evidence" value="ECO:0007669"/>
    <property type="project" value="TreeGrafter"/>
</dbReference>
<protein>
    <recommendedName>
        <fullName evidence="3">NAD(P)-binding protein</fullName>
    </recommendedName>
</protein>
<dbReference type="Gene3D" id="3.40.50.720">
    <property type="entry name" value="NAD(P)-binding Rossmann-like Domain"/>
    <property type="match status" value="1"/>
</dbReference>
<dbReference type="InterPro" id="IPR036291">
    <property type="entry name" value="NAD(P)-bd_dom_sf"/>
</dbReference>
<dbReference type="Proteomes" id="UP000800036">
    <property type="component" value="Unassembled WGS sequence"/>
</dbReference>
<gene>
    <name evidence="1" type="ORF">BU23DRAFT_135379</name>
</gene>
<organism evidence="1 2">
    <name type="scientific">Bimuria novae-zelandiae CBS 107.79</name>
    <dbReference type="NCBI Taxonomy" id="1447943"/>
    <lineage>
        <taxon>Eukaryota</taxon>
        <taxon>Fungi</taxon>
        <taxon>Dikarya</taxon>
        <taxon>Ascomycota</taxon>
        <taxon>Pezizomycotina</taxon>
        <taxon>Dothideomycetes</taxon>
        <taxon>Pleosporomycetidae</taxon>
        <taxon>Pleosporales</taxon>
        <taxon>Massarineae</taxon>
        <taxon>Didymosphaeriaceae</taxon>
        <taxon>Bimuria</taxon>
    </lineage>
</organism>
<dbReference type="GO" id="GO:0005737">
    <property type="term" value="C:cytoplasm"/>
    <property type="evidence" value="ECO:0007669"/>
    <property type="project" value="TreeGrafter"/>
</dbReference>
<sequence>MARRRILVTAADTLIGSRTLNQLLAYDVSVRAVVGSQEEVRFLRQQYPSNRYPWLEIAIVPRSRLAAPGAFDDALRDHPEPFDTIIHTVTDHSEEADCLARFVNLQTECLLNVLRSVNMINARVYRVVIITSLSPFARWLVDPDPGPYNPYNPASHRTSEVDPEYILATSQASDNIVYTALYNWMREARARFELAYVTAPSVYGPQMRPLENSADLQEANRRIWNICGSDSHDRMRAPPYGIGYYADVRDLAIASVQAAFLPQAGNRRFMVSAGQMLSGAAITHVLLGRFPELAGRLRSDASPPSRLTSGRPPVGLADTQLASTILGLVQYRAVEDTLTDVAQQIVDLQRLQNWRRIIQS</sequence>
<reference evidence="1" key="1">
    <citation type="journal article" date="2020" name="Stud. Mycol.">
        <title>101 Dothideomycetes genomes: a test case for predicting lifestyles and emergence of pathogens.</title>
        <authorList>
            <person name="Haridas S."/>
            <person name="Albert R."/>
            <person name="Binder M."/>
            <person name="Bloem J."/>
            <person name="Labutti K."/>
            <person name="Salamov A."/>
            <person name="Andreopoulos B."/>
            <person name="Baker S."/>
            <person name="Barry K."/>
            <person name="Bills G."/>
            <person name="Bluhm B."/>
            <person name="Cannon C."/>
            <person name="Castanera R."/>
            <person name="Culley D."/>
            <person name="Daum C."/>
            <person name="Ezra D."/>
            <person name="Gonzalez J."/>
            <person name="Henrissat B."/>
            <person name="Kuo A."/>
            <person name="Liang C."/>
            <person name="Lipzen A."/>
            <person name="Lutzoni F."/>
            <person name="Magnuson J."/>
            <person name="Mondo S."/>
            <person name="Nolan M."/>
            <person name="Ohm R."/>
            <person name="Pangilinan J."/>
            <person name="Park H.-J."/>
            <person name="Ramirez L."/>
            <person name="Alfaro M."/>
            <person name="Sun H."/>
            <person name="Tritt A."/>
            <person name="Yoshinaga Y."/>
            <person name="Zwiers L.-H."/>
            <person name="Turgeon B."/>
            <person name="Goodwin S."/>
            <person name="Spatafora J."/>
            <person name="Crous P."/>
            <person name="Grigoriev I."/>
        </authorList>
    </citation>
    <scope>NUCLEOTIDE SEQUENCE</scope>
    <source>
        <strain evidence="1">CBS 107.79</strain>
    </source>
</reference>
<keyword evidence="2" id="KW-1185">Reference proteome</keyword>
<proteinExistence type="predicted"/>
<dbReference type="SUPFAM" id="SSF51735">
    <property type="entry name" value="NAD(P)-binding Rossmann-fold domains"/>
    <property type="match status" value="1"/>
</dbReference>
<name>A0A6A5V7Z7_9PLEO</name>
<dbReference type="EMBL" id="ML976681">
    <property type="protein sequence ID" value="KAF1973321.1"/>
    <property type="molecule type" value="Genomic_DNA"/>
</dbReference>
<dbReference type="OrthoDB" id="2735536at2759"/>